<reference evidence="2" key="1">
    <citation type="journal article" date="2013" name="Genome Announc.">
        <title>Draft genome sequence of the basidiomycetous yeast-like fungus Pseudozyma hubeiensis SY62, which produces an abundant amount of the biosurfactant mannosylerythritol lipids.</title>
        <authorList>
            <person name="Konishi M."/>
            <person name="Hatada Y."/>
            <person name="Horiuchi J."/>
        </authorList>
    </citation>
    <scope>NUCLEOTIDE SEQUENCE [LARGE SCALE GENOMIC DNA]</scope>
    <source>
        <strain evidence="2">SY62</strain>
    </source>
</reference>
<keyword evidence="2" id="KW-1185">Reference proteome</keyword>
<evidence type="ECO:0000313" key="1">
    <source>
        <dbReference type="EMBL" id="GAC93391.1"/>
    </source>
</evidence>
<gene>
    <name evidence="1" type="ORF">PHSY_000956</name>
</gene>
<name>R9NXR8_PSEHS</name>
<protein>
    <submittedName>
        <fullName evidence="1">DNA repair protein</fullName>
    </submittedName>
</protein>
<dbReference type="AlphaFoldDB" id="R9NXR8"/>
<organism evidence="1 2">
    <name type="scientific">Pseudozyma hubeiensis (strain SY62)</name>
    <name type="common">Yeast</name>
    <dbReference type="NCBI Taxonomy" id="1305764"/>
    <lineage>
        <taxon>Eukaryota</taxon>
        <taxon>Fungi</taxon>
        <taxon>Dikarya</taxon>
        <taxon>Basidiomycota</taxon>
        <taxon>Ustilaginomycotina</taxon>
        <taxon>Ustilaginomycetes</taxon>
        <taxon>Ustilaginales</taxon>
        <taxon>Ustilaginaceae</taxon>
        <taxon>Pseudozyma</taxon>
    </lineage>
</organism>
<dbReference type="EMBL" id="DF238776">
    <property type="protein sequence ID" value="GAC93391.1"/>
    <property type="molecule type" value="Genomic_DNA"/>
</dbReference>
<dbReference type="HOGENOM" id="CLU_1845983_0_0_1"/>
<dbReference type="GeneID" id="24106257"/>
<evidence type="ECO:0000313" key="2">
    <source>
        <dbReference type="Proteomes" id="UP000014071"/>
    </source>
</evidence>
<proteinExistence type="predicted"/>
<dbReference type="RefSeq" id="XP_012186978.1">
    <property type="nucleotide sequence ID" value="XM_012331588.1"/>
</dbReference>
<sequence length="139" mass="15299">MFSKLGHERVAWHRNIRQERTATATATTATAPEAFAVDPRVTTAYRDYWLPVTAFSSSPSTRLYTHINTPQSGLADRAQETALRSSSLATIGIARTDFACFGPSDVDSVSNRQESTTLLALLRVARHAQPLMPSYRSLS</sequence>
<dbReference type="Proteomes" id="UP000014071">
    <property type="component" value="Unassembled WGS sequence"/>
</dbReference>
<accession>R9NXR8</accession>